<dbReference type="KEGG" id="mla:Mlab_1466"/>
<name>A2STH5_METLZ</name>
<accession>A2STH5</accession>
<dbReference type="HOGENOM" id="CLU_1478924_0_0_2"/>
<dbReference type="AlphaFoldDB" id="A2STH5"/>
<protein>
    <recommendedName>
        <fullName evidence="2">Archaeal Type IV pilin N-terminal domain-containing protein</fullName>
    </recommendedName>
</protein>
<sequence length="182" mass="19060">MGNFSSLMFKSVISTKNHDNITVILDVTRGIPLSSIRYKTKLHIMKVSTKKNDGVSPVIGTILLVAITVVLVAIISAVVMGMTGDIGSSYVVGVKVTQNATSDGYALLTITGGQNTGDLKALYVYNGTSSTPITATNLALNATPVVGIPYNYYVGTGQVALSVVGNFADGTNQTIYTATVNY</sequence>
<keyword evidence="1" id="KW-0472">Membrane</keyword>
<organism evidence="3 4">
    <name type="scientific">Methanocorpusculum labreanum (strain ATCC 43576 / DSM 4855 / Z)</name>
    <dbReference type="NCBI Taxonomy" id="410358"/>
    <lineage>
        <taxon>Archaea</taxon>
        <taxon>Methanobacteriati</taxon>
        <taxon>Methanobacteriota</taxon>
        <taxon>Stenosarchaea group</taxon>
        <taxon>Methanomicrobia</taxon>
        <taxon>Methanomicrobiales</taxon>
        <taxon>Methanocorpusculaceae</taxon>
        <taxon>Methanocorpusculum</taxon>
    </lineage>
</organism>
<feature type="domain" description="Archaeal Type IV pilin N-terminal" evidence="2">
    <location>
        <begin position="53"/>
        <end position="118"/>
    </location>
</feature>
<evidence type="ECO:0000313" key="4">
    <source>
        <dbReference type="Proteomes" id="UP000000365"/>
    </source>
</evidence>
<dbReference type="Pfam" id="PF07790">
    <property type="entry name" value="Pilin_N"/>
    <property type="match status" value="1"/>
</dbReference>
<dbReference type="InterPro" id="IPR013373">
    <property type="entry name" value="Flagellin/pilin_N_arc"/>
</dbReference>
<dbReference type="Proteomes" id="UP000000365">
    <property type="component" value="Chromosome"/>
</dbReference>
<keyword evidence="1" id="KW-1133">Transmembrane helix</keyword>
<feature type="transmembrane region" description="Helical" evidence="1">
    <location>
        <begin position="58"/>
        <end position="80"/>
    </location>
</feature>
<evidence type="ECO:0000259" key="2">
    <source>
        <dbReference type="Pfam" id="PF07790"/>
    </source>
</evidence>
<proteinExistence type="predicted"/>
<keyword evidence="1" id="KW-0812">Transmembrane</keyword>
<dbReference type="eggNOG" id="arCOG02424">
    <property type="taxonomic scope" value="Archaea"/>
</dbReference>
<dbReference type="EMBL" id="CP000559">
    <property type="protein sequence ID" value="ABN07631.1"/>
    <property type="molecule type" value="Genomic_DNA"/>
</dbReference>
<dbReference type="InterPro" id="IPR012859">
    <property type="entry name" value="Pilin_N_archaeal"/>
</dbReference>
<gene>
    <name evidence="3" type="ordered locus">Mlab_1466</name>
</gene>
<evidence type="ECO:0000313" key="3">
    <source>
        <dbReference type="EMBL" id="ABN07631.1"/>
    </source>
</evidence>
<reference evidence="3 4" key="1">
    <citation type="journal article" date="2009" name="Stand. Genomic Sci.">
        <title>Complete genome sequence of Methanocorpusculum labreanum type strain Z.</title>
        <authorList>
            <person name="Anderson I.J."/>
            <person name="Sieprawska-Lupa M."/>
            <person name="Goltsman E."/>
            <person name="Lapidus A."/>
            <person name="Copeland A."/>
            <person name="Glavina Del Rio T."/>
            <person name="Tice H."/>
            <person name="Dalin E."/>
            <person name="Barry K."/>
            <person name="Pitluck S."/>
            <person name="Hauser L."/>
            <person name="Land M."/>
            <person name="Lucas S."/>
            <person name="Richardson P."/>
            <person name="Whitman W.B."/>
            <person name="Kyrpides N.C."/>
        </authorList>
    </citation>
    <scope>NUCLEOTIDE SEQUENCE [LARGE SCALE GENOMIC DNA]</scope>
    <source>
        <strain evidence="4">ATCC 43576 / DSM 4855 / Z</strain>
    </source>
</reference>
<dbReference type="NCBIfam" id="TIGR02537">
    <property type="entry name" value="arch_flag_Nterm"/>
    <property type="match status" value="1"/>
</dbReference>
<keyword evidence="4" id="KW-1185">Reference proteome</keyword>
<evidence type="ECO:0000256" key="1">
    <source>
        <dbReference type="SAM" id="Phobius"/>
    </source>
</evidence>